<evidence type="ECO:0000256" key="4">
    <source>
        <dbReference type="ARBA" id="ARBA00022741"/>
    </source>
</evidence>
<evidence type="ECO:0000256" key="1">
    <source>
        <dbReference type="ARBA" id="ARBA00012513"/>
    </source>
</evidence>
<evidence type="ECO:0000256" key="9">
    <source>
        <dbReference type="SAM" id="SignalP"/>
    </source>
</evidence>
<feature type="chain" id="PRO_5044854414" description="non-specific serine/threonine protein kinase" evidence="9">
    <location>
        <begin position="19"/>
        <end position="125"/>
    </location>
</feature>
<dbReference type="Gene3D" id="1.10.510.10">
    <property type="entry name" value="Transferase(Phosphotransferase) domain 1"/>
    <property type="match status" value="1"/>
</dbReference>
<dbReference type="GO" id="GO:0004674">
    <property type="term" value="F:protein serine/threonine kinase activity"/>
    <property type="evidence" value="ECO:0007669"/>
    <property type="project" value="UniProtKB-KW"/>
</dbReference>
<keyword evidence="9" id="KW-0732">Signal</keyword>
<dbReference type="GO" id="GO:0005524">
    <property type="term" value="F:ATP binding"/>
    <property type="evidence" value="ECO:0007669"/>
    <property type="project" value="UniProtKB-KW"/>
</dbReference>
<dbReference type="InterPro" id="IPR011009">
    <property type="entry name" value="Kinase-like_dom_sf"/>
</dbReference>
<keyword evidence="3" id="KW-0808">Transferase</keyword>
<evidence type="ECO:0000259" key="10">
    <source>
        <dbReference type="PROSITE" id="PS50011"/>
    </source>
</evidence>
<proteinExistence type="predicted"/>
<keyword evidence="5" id="KW-0418">Kinase</keyword>
<comment type="catalytic activity">
    <reaction evidence="8">
        <text>L-seryl-[protein] + ATP = O-phospho-L-seryl-[protein] + ADP + H(+)</text>
        <dbReference type="Rhea" id="RHEA:17989"/>
        <dbReference type="Rhea" id="RHEA-COMP:9863"/>
        <dbReference type="Rhea" id="RHEA-COMP:11604"/>
        <dbReference type="ChEBI" id="CHEBI:15378"/>
        <dbReference type="ChEBI" id="CHEBI:29999"/>
        <dbReference type="ChEBI" id="CHEBI:30616"/>
        <dbReference type="ChEBI" id="CHEBI:83421"/>
        <dbReference type="ChEBI" id="CHEBI:456216"/>
        <dbReference type="EC" id="2.7.11.1"/>
    </reaction>
</comment>
<evidence type="ECO:0000256" key="2">
    <source>
        <dbReference type="ARBA" id="ARBA00022527"/>
    </source>
</evidence>
<sequence>MLHLNIFVLFVSLGRSAALSLPWNVRVQIVIGAARGLAFLHASEKQVIYRNFNASNILLDGSYNAKIADFGFAKQGISASQSQVTTWVVGTYGYAAPEYVATGHLYVKSDVYAFGVFLVEMLTGL</sequence>
<dbReference type="InterPro" id="IPR050823">
    <property type="entry name" value="Plant_Ser_Thr_Prot_Kinase"/>
</dbReference>
<dbReference type="InterPro" id="IPR000719">
    <property type="entry name" value="Prot_kinase_dom"/>
</dbReference>
<dbReference type="AlphaFoldDB" id="A0ABD2SJN6"/>
<feature type="domain" description="Protein kinase" evidence="10">
    <location>
        <begin position="1"/>
        <end position="125"/>
    </location>
</feature>
<dbReference type="FunFam" id="1.10.510.10:FF:001023">
    <property type="entry name" value="Os07g0541700 protein"/>
    <property type="match status" value="1"/>
</dbReference>
<name>A0ABD2SJN6_9SOLN</name>
<organism evidence="11 12">
    <name type="scientific">Solanum stoloniferum</name>
    <dbReference type="NCBI Taxonomy" id="62892"/>
    <lineage>
        <taxon>Eukaryota</taxon>
        <taxon>Viridiplantae</taxon>
        <taxon>Streptophyta</taxon>
        <taxon>Embryophyta</taxon>
        <taxon>Tracheophyta</taxon>
        <taxon>Spermatophyta</taxon>
        <taxon>Magnoliopsida</taxon>
        <taxon>eudicotyledons</taxon>
        <taxon>Gunneridae</taxon>
        <taxon>Pentapetalae</taxon>
        <taxon>asterids</taxon>
        <taxon>lamiids</taxon>
        <taxon>Solanales</taxon>
        <taxon>Solanaceae</taxon>
        <taxon>Solanoideae</taxon>
        <taxon>Solaneae</taxon>
        <taxon>Solanum</taxon>
    </lineage>
</organism>
<comment type="catalytic activity">
    <reaction evidence="7">
        <text>L-threonyl-[protein] + ATP = O-phospho-L-threonyl-[protein] + ADP + H(+)</text>
        <dbReference type="Rhea" id="RHEA:46608"/>
        <dbReference type="Rhea" id="RHEA-COMP:11060"/>
        <dbReference type="Rhea" id="RHEA-COMP:11605"/>
        <dbReference type="ChEBI" id="CHEBI:15378"/>
        <dbReference type="ChEBI" id="CHEBI:30013"/>
        <dbReference type="ChEBI" id="CHEBI:30616"/>
        <dbReference type="ChEBI" id="CHEBI:61977"/>
        <dbReference type="ChEBI" id="CHEBI:456216"/>
        <dbReference type="EC" id="2.7.11.1"/>
    </reaction>
</comment>
<accession>A0ABD2SJN6</accession>
<dbReference type="PANTHER" id="PTHR45621">
    <property type="entry name" value="OS01G0588500 PROTEIN-RELATED"/>
    <property type="match status" value="1"/>
</dbReference>
<evidence type="ECO:0000256" key="8">
    <source>
        <dbReference type="ARBA" id="ARBA00048679"/>
    </source>
</evidence>
<protein>
    <recommendedName>
        <fullName evidence="1">non-specific serine/threonine protein kinase</fullName>
        <ecNumber evidence="1">2.7.11.1</ecNumber>
    </recommendedName>
</protein>
<dbReference type="Proteomes" id="UP001627284">
    <property type="component" value="Unassembled WGS sequence"/>
</dbReference>
<keyword evidence="12" id="KW-1185">Reference proteome</keyword>
<evidence type="ECO:0000313" key="12">
    <source>
        <dbReference type="Proteomes" id="UP001627284"/>
    </source>
</evidence>
<evidence type="ECO:0000256" key="3">
    <source>
        <dbReference type="ARBA" id="ARBA00022679"/>
    </source>
</evidence>
<keyword evidence="2" id="KW-0723">Serine/threonine-protein kinase</keyword>
<evidence type="ECO:0000313" key="11">
    <source>
        <dbReference type="EMBL" id="KAL3344079.1"/>
    </source>
</evidence>
<keyword evidence="4" id="KW-0547">Nucleotide-binding</keyword>
<evidence type="ECO:0000256" key="5">
    <source>
        <dbReference type="ARBA" id="ARBA00022777"/>
    </source>
</evidence>
<dbReference type="EMBL" id="JBJKTR010000014">
    <property type="protein sequence ID" value="KAL3344079.1"/>
    <property type="molecule type" value="Genomic_DNA"/>
</dbReference>
<dbReference type="SUPFAM" id="SSF56112">
    <property type="entry name" value="Protein kinase-like (PK-like)"/>
    <property type="match status" value="1"/>
</dbReference>
<dbReference type="PROSITE" id="PS50011">
    <property type="entry name" value="PROTEIN_KINASE_DOM"/>
    <property type="match status" value="1"/>
</dbReference>
<dbReference type="Pfam" id="PF00069">
    <property type="entry name" value="Pkinase"/>
    <property type="match status" value="1"/>
</dbReference>
<keyword evidence="6" id="KW-0067">ATP-binding</keyword>
<evidence type="ECO:0000256" key="7">
    <source>
        <dbReference type="ARBA" id="ARBA00047899"/>
    </source>
</evidence>
<dbReference type="EC" id="2.7.11.1" evidence="1"/>
<comment type="caution">
    <text evidence="11">The sequence shown here is derived from an EMBL/GenBank/DDBJ whole genome shotgun (WGS) entry which is preliminary data.</text>
</comment>
<evidence type="ECO:0000256" key="6">
    <source>
        <dbReference type="ARBA" id="ARBA00022840"/>
    </source>
</evidence>
<feature type="signal peptide" evidence="9">
    <location>
        <begin position="1"/>
        <end position="18"/>
    </location>
</feature>
<gene>
    <name evidence="11" type="ORF">AABB24_023492</name>
</gene>
<reference evidence="11 12" key="1">
    <citation type="submission" date="2024-05" db="EMBL/GenBank/DDBJ databases">
        <title>De novo assembly of an allotetraploid wild potato.</title>
        <authorList>
            <person name="Hosaka A.J."/>
        </authorList>
    </citation>
    <scope>NUCLEOTIDE SEQUENCE [LARGE SCALE GENOMIC DNA]</scope>
    <source>
        <tissue evidence="11">Young leaves</tissue>
    </source>
</reference>